<keyword evidence="3" id="KW-1185">Reference proteome</keyword>
<evidence type="ECO:0000313" key="3">
    <source>
        <dbReference type="Proteomes" id="UP000653644"/>
    </source>
</evidence>
<dbReference type="InterPro" id="IPR036388">
    <property type="entry name" value="WH-like_DNA-bd_sf"/>
</dbReference>
<reference evidence="3" key="1">
    <citation type="journal article" date="2019" name="Int. J. Syst. Evol. Microbiol.">
        <title>The Global Catalogue of Microorganisms (GCM) 10K type strain sequencing project: providing services to taxonomists for standard genome sequencing and annotation.</title>
        <authorList>
            <consortium name="The Broad Institute Genomics Platform"/>
            <consortium name="The Broad Institute Genome Sequencing Center for Infectious Disease"/>
            <person name="Wu L."/>
            <person name="Ma J."/>
        </authorList>
    </citation>
    <scope>NUCLEOTIDE SEQUENCE [LARGE SCALE GENOMIC DNA]</scope>
    <source>
        <strain evidence="3">JCM 4733</strain>
    </source>
</reference>
<dbReference type="SUPFAM" id="SSF47413">
    <property type="entry name" value="lambda repressor-like DNA-binding domains"/>
    <property type="match status" value="1"/>
</dbReference>
<accession>A0ABQ3D9M8</accession>
<sequence>MTAVEPVRAQEEPAFGSVLRELRLAAPLTIEGLAEASGVSVRGISDLERGHRTTPRRRTLAALARGLGLSGPGLERFLRAARAGRSDGYTPAGVQAVPRGMPDFVGRERELSRFAELAALMARRRAGDGEGSAPGPGTAPVVVAVAGPPGVGKTTLAQEAARRLADRFPDGRIVVDMRGLDEEAPTPVQLMLGVLRALRVTDRELGNAGPQGYIPLYRQTMARRRFVLVLDNARDEAQVRPLLPGAGEGMVIVTSRRMLTGLEGVHRVPLDVLSAPEATALLTRLGGDEYAVTAPRELERIAVLCGRLPLALHLAGHWLATRGTRPRARLADPLVPAAERWDSMVAGDPRVSAAFDLSYRQLSDAAGRMFRRLALVPGPDVSAAGAAQLCGQPLFDAEDALEELVEAGLLGVERDRYRMHDLLRIHAGNKLSEEEEAAGVARAREALHDWLLRTAVVAGRWYEPGYGAPPATWEGDVDLSTADKARAWLQEESVNWLAALRASAASGRHAPVVEVAESLHWFSDQWVFWGHWSEVFAASADSAERTGDPVLHATHLNYLAWARLMCEGRYRDSLTLSTRALTVARLAGDRRQQAWAHFYQGWAHRKLSAYGTAADHMSRAGRLFESVDDLEGGLSARHGTALILTEAGHGTEAIDAFRRALEYIDGAKDRLEPHAADFARIGIHGGMASCYEQLGRSEEAVFHLRTAITLSAESGNTGLQSRDLHRLGVMLLDMGRPADARAAFSRVIALGPSADQQTVREAAARLEALDAVSI</sequence>
<dbReference type="PRINTS" id="PR00364">
    <property type="entry name" value="DISEASERSIST"/>
</dbReference>
<evidence type="ECO:0000313" key="2">
    <source>
        <dbReference type="EMBL" id="GHA69532.1"/>
    </source>
</evidence>
<dbReference type="Gene3D" id="1.10.10.10">
    <property type="entry name" value="Winged helix-like DNA-binding domain superfamily/Winged helix DNA-binding domain"/>
    <property type="match status" value="1"/>
</dbReference>
<dbReference type="PANTHER" id="PTHR47691:SF3">
    <property type="entry name" value="HTH-TYPE TRANSCRIPTIONAL REGULATOR RV0890C-RELATED"/>
    <property type="match status" value="1"/>
</dbReference>
<dbReference type="EMBL" id="BMVN01000070">
    <property type="protein sequence ID" value="GHA69532.1"/>
    <property type="molecule type" value="Genomic_DNA"/>
</dbReference>
<name>A0ABQ3D9M8_9ACTN</name>
<gene>
    <name evidence="2" type="ORF">GCM10010345_86280</name>
</gene>
<dbReference type="SUPFAM" id="SSF48452">
    <property type="entry name" value="TPR-like"/>
    <property type="match status" value="1"/>
</dbReference>
<dbReference type="SMART" id="SM00382">
    <property type="entry name" value="AAA"/>
    <property type="match status" value="1"/>
</dbReference>
<dbReference type="PROSITE" id="PS50943">
    <property type="entry name" value="HTH_CROC1"/>
    <property type="match status" value="1"/>
</dbReference>
<dbReference type="InterPro" id="IPR011990">
    <property type="entry name" value="TPR-like_helical_dom_sf"/>
</dbReference>
<dbReference type="SMART" id="SM00530">
    <property type="entry name" value="HTH_XRE"/>
    <property type="match status" value="1"/>
</dbReference>
<dbReference type="InterPro" id="IPR002182">
    <property type="entry name" value="NB-ARC"/>
</dbReference>
<proteinExistence type="predicted"/>
<dbReference type="Pfam" id="PF00931">
    <property type="entry name" value="NB-ARC"/>
    <property type="match status" value="1"/>
</dbReference>
<dbReference type="InterPro" id="IPR010982">
    <property type="entry name" value="Lambda_DNA-bd_dom_sf"/>
</dbReference>
<dbReference type="InterPro" id="IPR001387">
    <property type="entry name" value="Cro/C1-type_HTH"/>
</dbReference>
<dbReference type="Proteomes" id="UP000653644">
    <property type="component" value="Unassembled WGS sequence"/>
</dbReference>
<dbReference type="SUPFAM" id="SSF52540">
    <property type="entry name" value="P-loop containing nucleoside triphosphate hydrolases"/>
    <property type="match status" value="1"/>
</dbReference>
<evidence type="ECO:0000259" key="1">
    <source>
        <dbReference type="PROSITE" id="PS50943"/>
    </source>
</evidence>
<comment type="caution">
    <text evidence="2">The sequence shown here is derived from an EMBL/GenBank/DDBJ whole genome shotgun (WGS) entry which is preliminary data.</text>
</comment>
<dbReference type="Pfam" id="PF13181">
    <property type="entry name" value="TPR_8"/>
    <property type="match status" value="1"/>
</dbReference>
<organism evidence="2 3">
    <name type="scientific">Streptomyces canarius</name>
    <dbReference type="NCBI Taxonomy" id="285453"/>
    <lineage>
        <taxon>Bacteria</taxon>
        <taxon>Bacillati</taxon>
        <taxon>Actinomycetota</taxon>
        <taxon>Actinomycetes</taxon>
        <taxon>Kitasatosporales</taxon>
        <taxon>Streptomycetaceae</taxon>
        <taxon>Streptomyces</taxon>
    </lineage>
</organism>
<dbReference type="Pfam" id="PF13560">
    <property type="entry name" value="HTH_31"/>
    <property type="match status" value="1"/>
</dbReference>
<dbReference type="InterPro" id="IPR003593">
    <property type="entry name" value="AAA+_ATPase"/>
</dbReference>
<dbReference type="CDD" id="cd00093">
    <property type="entry name" value="HTH_XRE"/>
    <property type="match status" value="1"/>
</dbReference>
<dbReference type="InterPro" id="IPR027417">
    <property type="entry name" value="P-loop_NTPase"/>
</dbReference>
<dbReference type="PANTHER" id="PTHR47691">
    <property type="entry name" value="REGULATOR-RELATED"/>
    <property type="match status" value="1"/>
</dbReference>
<dbReference type="RefSeq" id="WP_189894689.1">
    <property type="nucleotide sequence ID" value="NZ_BMVN01000070.1"/>
</dbReference>
<dbReference type="Gene3D" id="1.10.260.40">
    <property type="entry name" value="lambda repressor-like DNA-binding domains"/>
    <property type="match status" value="1"/>
</dbReference>
<protein>
    <recommendedName>
        <fullName evidence="1">HTH cro/C1-type domain-containing protein</fullName>
    </recommendedName>
</protein>
<dbReference type="Gene3D" id="1.25.40.10">
    <property type="entry name" value="Tetratricopeptide repeat domain"/>
    <property type="match status" value="2"/>
</dbReference>
<feature type="domain" description="HTH cro/C1-type" evidence="1">
    <location>
        <begin position="19"/>
        <end position="74"/>
    </location>
</feature>
<dbReference type="InterPro" id="IPR019734">
    <property type="entry name" value="TPR_rpt"/>
</dbReference>
<dbReference type="SMART" id="SM00028">
    <property type="entry name" value="TPR"/>
    <property type="match status" value="4"/>
</dbReference>
<dbReference type="Gene3D" id="3.40.50.300">
    <property type="entry name" value="P-loop containing nucleotide triphosphate hydrolases"/>
    <property type="match status" value="1"/>
</dbReference>